<feature type="transmembrane region" description="Helical" evidence="2">
    <location>
        <begin position="107"/>
        <end position="125"/>
    </location>
</feature>
<organism evidence="3 4">
    <name type="scientific">Microbacterium paraoxydans</name>
    <dbReference type="NCBI Taxonomy" id="199592"/>
    <lineage>
        <taxon>Bacteria</taxon>
        <taxon>Bacillati</taxon>
        <taxon>Actinomycetota</taxon>
        <taxon>Actinomycetes</taxon>
        <taxon>Micrococcales</taxon>
        <taxon>Microbacteriaceae</taxon>
        <taxon>Microbacterium</taxon>
    </lineage>
</organism>
<feature type="compositionally biased region" description="Low complexity" evidence="1">
    <location>
        <begin position="53"/>
        <end position="69"/>
    </location>
</feature>
<proteinExistence type="predicted"/>
<keyword evidence="2" id="KW-0472">Membrane</keyword>
<keyword evidence="2" id="KW-1133">Transmembrane helix</keyword>
<keyword evidence="2" id="KW-0812">Transmembrane</keyword>
<feature type="compositionally biased region" description="Pro residues" evidence="1">
    <location>
        <begin position="7"/>
        <end position="52"/>
    </location>
</feature>
<gene>
    <name evidence="3" type="ORF">KE274_06570</name>
</gene>
<feature type="region of interest" description="Disordered" evidence="1">
    <location>
        <begin position="1"/>
        <end position="78"/>
    </location>
</feature>
<name>A0ABS5ILE1_9MICO</name>
<reference evidence="3 4" key="1">
    <citation type="submission" date="2021-04" db="EMBL/GenBank/DDBJ databases">
        <title>Whole genome analysis of root endophytic bacterium Microbacterium paraoxydans ku-mp colonizing RP-bio226 rice variety.</title>
        <authorList>
            <person name="Ulaganathan K."/>
            <person name="Latha B."/>
        </authorList>
    </citation>
    <scope>NUCLEOTIDE SEQUENCE [LARGE SCALE GENOMIC DNA]</scope>
    <source>
        <strain evidence="4">ku-mp</strain>
    </source>
</reference>
<evidence type="ECO:0000256" key="2">
    <source>
        <dbReference type="SAM" id="Phobius"/>
    </source>
</evidence>
<keyword evidence="4" id="KW-1185">Reference proteome</keyword>
<accession>A0ABS5ILE1</accession>
<comment type="caution">
    <text evidence="3">The sequence shown here is derived from an EMBL/GenBank/DDBJ whole genome shotgun (WGS) entry which is preliminary data.</text>
</comment>
<evidence type="ECO:0000313" key="4">
    <source>
        <dbReference type="Proteomes" id="UP000678243"/>
    </source>
</evidence>
<dbReference type="Proteomes" id="UP000678243">
    <property type="component" value="Unassembled WGS sequence"/>
</dbReference>
<protein>
    <submittedName>
        <fullName evidence="3">Uncharacterized protein</fullName>
    </submittedName>
</protein>
<dbReference type="RefSeq" id="WP_211542053.1">
    <property type="nucleotide sequence ID" value="NZ_JAGTUK010000002.1"/>
</dbReference>
<dbReference type="EMBL" id="JAGTUK010000002">
    <property type="protein sequence ID" value="MBS0023769.1"/>
    <property type="molecule type" value="Genomic_DNA"/>
</dbReference>
<feature type="transmembrane region" description="Helical" evidence="2">
    <location>
        <begin position="172"/>
        <end position="198"/>
    </location>
</feature>
<evidence type="ECO:0000313" key="3">
    <source>
        <dbReference type="EMBL" id="MBS0023769.1"/>
    </source>
</evidence>
<sequence>MSDPQQPAEPAPVPPPAPSAAPVPPLAAEPRYPAAPVPGTPGPAAHPSPPPVSATSNPYPTAPSAAPTGSPYPPAYPTAAAPGHPAYPQFPSSAPTRTDRGSSLGRVAFIVAAVVFVLDLLLILGRPFLYMGDRGYSLIGFVEGAASVVGFLGYAVALVLGIVAARRPGTRLYAGIAIGISAVGLLSIVTVWLASMFYRFL</sequence>
<feature type="transmembrane region" description="Helical" evidence="2">
    <location>
        <begin position="145"/>
        <end position="165"/>
    </location>
</feature>
<evidence type="ECO:0000256" key="1">
    <source>
        <dbReference type="SAM" id="MobiDB-lite"/>
    </source>
</evidence>